<evidence type="ECO:0000256" key="2">
    <source>
        <dbReference type="ARBA" id="ARBA00022771"/>
    </source>
</evidence>
<feature type="region of interest" description="Disordered" evidence="5">
    <location>
        <begin position="165"/>
        <end position="201"/>
    </location>
</feature>
<sequence>MTAILNSLSRHPLNVTSLAEVQKSAAAFDEPYSATANTFSKPLPFRCRTALSTLTCPAGGDHEPFDYAGSFPDSFDGRYKGVQSGGISPVENRTFINCYKASPNGGVMFSPAKSSAGYQYSDDQVQTSLADTRPRPTYQPETFSSLLAPYPYPSSTTTMRQHIPYESDTRGQTSPTFYSDPSRALYPAPSRSLNPSVERPRVRETVHHKPPWGAETHDHAHAVILEQATMISVAQYRRVAHDPSSAASTGSHMFGDERASLQYNPGNNDPERRLSVTSSNSGTVSPVKMEPRTSPTETEYSNQLQRYHSSLDLGLPNYHMTGQHAQTTPSTYGNFSTFEMPGYSSTPHLLDGMVDPLGNAQYDQQLSHFGGYTTQEHAMYATSSSRGGAPAGMMAAPMTFPAIPPLPSSMTILPAGMQQSTMMSSRKATTTPRQTKTTAQDRPYGCPIEGCDRRFSRSDELTRHLRIHTGQKPFQCRICHRAFSRSDHLTTHVRTHTGEKPFSCDICGRRFARSDEKKRHTKVHMKQPKGSSAHGPGPNQGGPSGSRSVAR</sequence>
<feature type="region of interest" description="Disordered" evidence="5">
    <location>
        <begin position="257"/>
        <end position="301"/>
    </location>
</feature>
<evidence type="ECO:0000313" key="7">
    <source>
        <dbReference type="EMBL" id="GAU92568.1"/>
    </source>
</evidence>
<keyword evidence="1" id="KW-0479">Metal-binding</keyword>
<feature type="region of interest" description="Disordered" evidence="5">
    <location>
        <begin position="423"/>
        <end position="445"/>
    </location>
</feature>
<dbReference type="PROSITE" id="PS00028">
    <property type="entry name" value="ZINC_FINGER_C2H2_1"/>
    <property type="match status" value="3"/>
</dbReference>
<dbReference type="PANTHER" id="PTHR23235:SF60">
    <property type="entry name" value="STRIPE, ISOFORM D"/>
    <property type="match status" value="1"/>
</dbReference>
<feature type="domain" description="C2H2-type" evidence="6">
    <location>
        <begin position="474"/>
        <end position="501"/>
    </location>
</feature>
<proteinExistence type="predicted"/>
<dbReference type="GO" id="GO:0008270">
    <property type="term" value="F:zinc ion binding"/>
    <property type="evidence" value="ECO:0007669"/>
    <property type="project" value="UniProtKB-KW"/>
</dbReference>
<dbReference type="STRING" id="947166.A0A1D1V282"/>
<feature type="compositionally biased region" description="Low complexity" evidence="5">
    <location>
        <begin position="426"/>
        <end position="440"/>
    </location>
</feature>
<dbReference type="GO" id="GO:0000981">
    <property type="term" value="F:DNA-binding transcription factor activity, RNA polymerase II-specific"/>
    <property type="evidence" value="ECO:0007669"/>
    <property type="project" value="TreeGrafter"/>
</dbReference>
<reference evidence="7 8" key="1">
    <citation type="journal article" date="2016" name="Nat. Commun.">
        <title>Extremotolerant tardigrade genome and improved radiotolerance of human cultured cells by tardigrade-unique protein.</title>
        <authorList>
            <person name="Hashimoto T."/>
            <person name="Horikawa D.D."/>
            <person name="Saito Y."/>
            <person name="Kuwahara H."/>
            <person name="Kozuka-Hata H."/>
            <person name="Shin-I T."/>
            <person name="Minakuchi Y."/>
            <person name="Ohishi K."/>
            <person name="Motoyama A."/>
            <person name="Aizu T."/>
            <person name="Enomoto A."/>
            <person name="Kondo K."/>
            <person name="Tanaka S."/>
            <person name="Hara Y."/>
            <person name="Koshikawa S."/>
            <person name="Sagara H."/>
            <person name="Miura T."/>
            <person name="Yokobori S."/>
            <person name="Miyagawa K."/>
            <person name="Suzuki Y."/>
            <person name="Kubo T."/>
            <person name="Oyama M."/>
            <person name="Kohara Y."/>
            <person name="Fujiyama A."/>
            <person name="Arakawa K."/>
            <person name="Katayama T."/>
            <person name="Toyoda A."/>
            <person name="Kunieda T."/>
        </authorList>
    </citation>
    <scope>NUCLEOTIDE SEQUENCE [LARGE SCALE GENOMIC DNA]</scope>
    <source>
        <strain evidence="7 8">YOKOZUNA-1</strain>
    </source>
</reference>
<keyword evidence="2 4" id="KW-0863">Zinc-finger</keyword>
<dbReference type="FunFam" id="3.30.160.60:FF:000515">
    <property type="entry name" value="early growth response protein 4"/>
    <property type="match status" value="1"/>
</dbReference>
<accession>A0A1D1V282</accession>
<dbReference type="Proteomes" id="UP000186922">
    <property type="component" value="Unassembled WGS sequence"/>
</dbReference>
<protein>
    <recommendedName>
        <fullName evidence="6">C2H2-type domain-containing protein</fullName>
    </recommendedName>
</protein>
<evidence type="ECO:0000313" key="8">
    <source>
        <dbReference type="Proteomes" id="UP000186922"/>
    </source>
</evidence>
<feature type="compositionally biased region" description="Polar residues" evidence="5">
    <location>
        <begin position="275"/>
        <end position="284"/>
    </location>
</feature>
<dbReference type="AlphaFoldDB" id="A0A1D1V282"/>
<evidence type="ECO:0000256" key="5">
    <source>
        <dbReference type="SAM" id="MobiDB-lite"/>
    </source>
</evidence>
<dbReference type="GO" id="GO:0000978">
    <property type="term" value="F:RNA polymerase II cis-regulatory region sequence-specific DNA binding"/>
    <property type="evidence" value="ECO:0007669"/>
    <property type="project" value="TreeGrafter"/>
</dbReference>
<keyword evidence="3" id="KW-0862">Zinc</keyword>
<dbReference type="Gene3D" id="3.30.160.60">
    <property type="entry name" value="Classic Zinc Finger"/>
    <property type="match status" value="3"/>
</dbReference>
<dbReference type="Pfam" id="PF00096">
    <property type="entry name" value="zf-C2H2"/>
    <property type="match status" value="3"/>
</dbReference>
<feature type="domain" description="C2H2-type" evidence="6">
    <location>
        <begin position="502"/>
        <end position="529"/>
    </location>
</feature>
<evidence type="ECO:0000259" key="6">
    <source>
        <dbReference type="PROSITE" id="PS50157"/>
    </source>
</evidence>
<evidence type="ECO:0000256" key="3">
    <source>
        <dbReference type="ARBA" id="ARBA00022833"/>
    </source>
</evidence>
<dbReference type="PROSITE" id="PS50157">
    <property type="entry name" value="ZINC_FINGER_C2H2_2"/>
    <property type="match status" value="3"/>
</dbReference>
<keyword evidence="8" id="KW-1185">Reference proteome</keyword>
<dbReference type="InterPro" id="IPR036236">
    <property type="entry name" value="Znf_C2H2_sf"/>
</dbReference>
<comment type="caution">
    <text evidence="7">The sequence shown here is derived from an EMBL/GenBank/DDBJ whole genome shotgun (WGS) entry which is preliminary data.</text>
</comment>
<evidence type="ECO:0000256" key="4">
    <source>
        <dbReference type="PROSITE-ProRule" id="PRU00042"/>
    </source>
</evidence>
<gene>
    <name evidence="7" type="primary">RvY_04632</name>
    <name evidence="7" type="synonym">RvY_04632.1</name>
    <name evidence="7" type="ORF">RvY_04632-1</name>
</gene>
<dbReference type="OrthoDB" id="10018191at2759"/>
<name>A0A1D1V282_RAMVA</name>
<evidence type="ECO:0000256" key="1">
    <source>
        <dbReference type="ARBA" id="ARBA00022723"/>
    </source>
</evidence>
<dbReference type="InterPro" id="IPR013087">
    <property type="entry name" value="Znf_C2H2_type"/>
</dbReference>
<feature type="region of interest" description="Disordered" evidence="5">
    <location>
        <begin position="514"/>
        <end position="551"/>
    </location>
</feature>
<dbReference type="EMBL" id="BDGG01000002">
    <property type="protein sequence ID" value="GAU92568.1"/>
    <property type="molecule type" value="Genomic_DNA"/>
</dbReference>
<dbReference type="SUPFAM" id="SSF57667">
    <property type="entry name" value="beta-beta-alpha zinc fingers"/>
    <property type="match status" value="2"/>
</dbReference>
<feature type="compositionally biased region" description="Polar residues" evidence="5">
    <location>
        <begin position="170"/>
        <end position="179"/>
    </location>
</feature>
<dbReference type="PANTHER" id="PTHR23235">
    <property type="entry name" value="KRUEPPEL-LIKE TRANSCRIPTION FACTOR"/>
    <property type="match status" value="1"/>
</dbReference>
<dbReference type="SMART" id="SM00355">
    <property type="entry name" value="ZnF_C2H2"/>
    <property type="match status" value="3"/>
</dbReference>
<feature type="domain" description="C2H2-type" evidence="6">
    <location>
        <begin position="444"/>
        <end position="473"/>
    </location>
</feature>
<organism evidence="7 8">
    <name type="scientific">Ramazzottius varieornatus</name>
    <name type="common">Water bear</name>
    <name type="synonym">Tardigrade</name>
    <dbReference type="NCBI Taxonomy" id="947166"/>
    <lineage>
        <taxon>Eukaryota</taxon>
        <taxon>Metazoa</taxon>
        <taxon>Ecdysozoa</taxon>
        <taxon>Tardigrada</taxon>
        <taxon>Eutardigrada</taxon>
        <taxon>Parachela</taxon>
        <taxon>Hypsibioidea</taxon>
        <taxon>Ramazzottiidae</taxon>
        <taxon>Ramazzottius</taxon>
    </lineage>
</organism>